<dbReference type="EMBL" id="FR824063">
    <property type="protein sequence ID" value="CCA16058.1"/>
    <property type="molecule type" value="Genomic_DNA"/>
</dbReference>
<dbReference type="HOGENOM" id="CLU_3018253_0_0_1"/>
<sequence length="56" mass="6383">MQSFDVCQNKGHLVPATMLMIHLQYDTRGEGLRINSVESSRIRALYPTGWIFTVSN</sequence>
<proteinExistence type="predicted"/>
<name>F0W4M4_9STRA</name>
<gene>
    <name evidence="1" type="primary">AlNc14C18G1845</name>
    <name evidence="1" type="ORF">ALNC14_022010</name>
</gene>
<reference evidence="1" key="1">
    <citation type="journal article" date="2011" name="PLoS Biol.">
        <title>Gene gain and loss during evolution of obligate parasitism in the white rust pathogen of Arabidopsis thaliana.</title>
        <authorList>
            <person name="Kemen E."/>
            <person name="Gardiner A."/>
            <person name="Schultz-Larsen T."/>
            <person name="Kemen A.C."/>
            <person name="Balmuth A.L."/>
            <person name="Robert-Seilaniantz A."/>
            <person name="Bailey K."/>
            <person name="Holub E."/>
            <person name="Studholme D.J."/>
            <person name="Maclean D."/>
            <person name="Jones J.D."/>
        </authorList>
    </citation>
    <scope>NUCLEOTIDE SEQUENCE</scope>
</reference>
<dbReference type="AlphaFoldDB" id="F0W4M4"/>
<accession>F0W4M4</accession>
<protein>
    <submittedName>
        <fullName evidence="1">AlNc14C18G1845 protein</fullName>
    </submittedName>
</protein>
<organism evidence="1">
    <name type="scientific">Albugo laibachii Nc14</name>
    <dbReference type="NCBI Taxonomy" id="890382"/>
    <lineage>
        <taxon>Eukaryota</taxon>
        <taxon>Sar</taxon>
        <taxon>Stramenopiles</taxon>
        <taxon>Oomycota</taxon>
        <taxon>Peronosporomycetes</taxon>
        <taxon>Albuginales</taxon>
        <taxon>Albuginaceae</taxon>
        <taxon>Albugo</taxon>
    </lineage>
</organism>
<reference evidence="1" key="2">
    <citation type="submission" date="2011-02" db="EMBL/GenBank/DDBJ databases">
        <authorList>
            <person name="MacLean D."/>
        </authorList>
    </citation>
    <scope>NUCLEOTIDE SEQUENCE</scope>
</reference>
<evidence type="ECO:0000313" key="1">
    <source>
        <dbReference type="EMBL" id="CCA16058.1"/>
    </source>
</evidence>